<comment type="caution">
    <text evidence="2">The sequence shown here is derived from an EMBL/GenBank/DDBJ whole genome shotgun (WGS) entry which is preliminary data.</text>
</comment>
<dbReference type="EMBL" id="JAOVQM010000002">
    <property type="protein sequence ID" value="MCV2231971.1"/>
    <property type="molecule type" value="Genomic_DNA"/>
</dbReference>
<dbReference type="InterPro" id="IPR016181">
    <property type="entry name" value="Acyl_CoA_acyltransferase"/>
</dbReference>
<dbReference type="SUPFAM" id="SSF55729">
    <property type="entry name" value="Acyl-CoA N-acyltransferases (Nat)"/>
    <property type="match status" value="1"/>
</dbReference>
<feature type="domain" description="N-acetyltransferase" evidence="1">
    <location>
        <begin position="33"/>
        <end position="118"/>
    </location>
</feature>
<dbReference type="Pfam" id="PF13302">
    <property type="entry name" value="Acetyltransf_3"/>
    <property type="match status" value="1"/>
</dbReference>
<name>A0ABT2Y5F2_9MOLU</name>
<keyword evidence="2" id="KW-0808">Transferase</keyword>
<organism evidence="2 3">
    <name type="scientific">Paracholeplasma manati</name>
    <dbReference type="NCBI Taxonomy" id="591373"/>
    <lineage>
        <taxon>Bacteria</taxon>
        <taxon>Bacillati</taxon>
        <taxon>Mycoplasmatota</taxon>
        <taxon>Mollicutes</taxon>
        <taxon>Acholeplasmatales</taxon>
        <taxon>Acholeplasmataceae</taxon>
        <taxon>Paracholeplasma</taxon>
    </lineage>
</organism>
<dbReference type="InterPro" id="IPR000182">
    <property type="entry name" value="GNAT_dom"/>
</dbReference>
<dbReference type="PANTHER" id="PTHR39173:SF1">
    <property type="entry name" value="ACETYLTRANSFERASE"/>
    <property type="match status" value="1"/>
</dbReference>
<dbReference type="EC" id="2.3.1.-" evidence="2"/>
<protein>
    <submittedName>
        <fullName evidence="2">GNAT family N-acetyltransferase</fullName>
        <ecNumber evidence="2">2.3.1.-</ecNumber>
    </submittedName>
</protein>
<dbReference type="PANTHER" id="PTHR39173">
    <property type="entry name" value="ACETYLTRANSFERASE"/>
    <property type="match status" value="1"/>
</dbReference>
<reference evidence="2" key="1">
    <citation type="submission" date="2022-09" db="EMBL/GenBank/DDBJ databases">
        <title>Novel Mycoplasma species identified in domestic and wild animals.</title>
        <authorList>
            <person name="Volokhov D.V."/>
            <person name="Furtak V.A."/>
            <person name="Zagorodnyaya T.A."/>
        </authorList>
    </citation>
    <scope>NUCLEOTIDE SEQUENCE</scope>
    <source>
        <strain evidence="2">Oakley</strain>
    </source>
</reference>
<gene>
    <name evidence="2" type="ORF">N7548_03930</name>
</gene>
<dbReference type="RefSeq" id="WP_263608124.1">
    <property type="nucleotide sequence ID" value="NZ_JAOVQM010000002.1"/>
</dbReference>
<evidence type="ECO:0000313" key="3">
    <source>
        <dbReference type="Proteomes" id="UP001177160"/>
    </source>
</evidence>
<sequence length="147" mass="16900">MEFNRNFETIIGETLTLKLIETCDGDDQVIPFYYYAIYLNSISSTIGKISIRIGHNEHAYINGNIGYEIDESFRGNGYAKMAVMMTYPIARYHGMTHLIISCDEDNDASKRVINKLGGVYLETIFPPKSYVFYYEGISKQSIYRMDI</sequence>
<dbReference type="Proteomes" id="UP001177160">
    <property type="component" value="Unassembled WGS sequence"/>
</dbReference>
<keyword evidence="3" id="KW-1185">Reference proteome</keyword>
<evidence type="ECO:0000313" key="2">
    <source>
        <dbReference type="EMBL" id="MCV2231971.1"/>
    </source>
</evidence>
<dbReference type="GO" id="GO:0016746">
    <property type="term" value="F:acyltransferase activity"/>
    <property type="evidence" value="ECO:0007669"/>
    <property type="project" value="UniProtKB-KW"/>
</dbReference>
<keyword evidence="2" id="KW-0012">Acyltransferase</keyword>
<evidence type="ECO:0000259" key="1">
    <source>
        <dbReference type="Pfam" id="PF13302"/>
    </source>
</evidence>
<accession>A0ABT2Y5F2</accession>
<dbReference type="Gene3D" id="3.40.630.30">
    <property type="match status" value="1"/>
</dbReference>
<proteinExistence type="predicted"/>